<dbReference type="Pfam" id="PF02515">
    <property type="entry name" value="CoA_transf_3"/>
    <property type="match status" value="1"/>
</dbReference>
<comment type="catalytic activity">
    <reaction evidence="4">
        <text>a (2S)-2-methylacyl-CoA = a (2R)-2-methylacyl-CoA</text>
        <dbReference type="Rhea" id="RHEA:12657"/>
        <dbReference type="ChEBI" id="CHEBI:57313"/>
        <dbReference type="ChEBI" id="CHEBI:57314"/>
        <dbReference type="EC" id="5.1.99.4"/>
    </reaction>
    <physiologicalReaction direction="left-to-right" evidence="4">
        <dbReference type="Rhea" id="RHEA:12658"/>
    </physiologicalReaction>
    <physiologicalReaction direction="right-to-left" evidence="4">
        <dbReference type="Rhea" id="RHEA:12659"/>
    </physiologicalReaction>
</comment>
<organism evidence="12 13">
    <name type="scientific">Vombatus ursinus</name>
    <name type="common">Common wombat</name>
    <dbReference type="NCBI Taxonomy" id="29139"/>
    <lineage>
        <taxon>Eukaryota</taxon>
        <taxon>Metazoa</taxon>
        <taxon>Chordata</taxon>
        <taxon>Craniata</taxon>
        <taxon>Vertebrata</taxon>
        <taxon>Euteleostomi</taxon>
        <taxon>Mammalia</taxon>
        <taxon>Metatheria</taxon>
        <taxon>Diprotodontia</taxon>
        <taxon>Vombatidae</taxon>
        <taxon>Vombatus</taxon>
    </lineage>
</organism>
<dbReference type="GO" id="GO:0008206">
    <property type="term" value="P:bile acid metabolic process"/>
    <property type="evidence" value="ECO:0007669"/>
    <property type="project" value="Ensembl"/>
</dbReference>
<dbReference type="GeneTree" id="ENSGT00940000157215"/>
<evidence type="ECO:0000256" key="2">
    <source>
        <dbReference type="ARBA" id="ARBA00008383"/>
    </source>
</evidence>
<protein>
    <recommendedName>
        <fullName evidence="9">Alpha-methylacyl-CoA racemase</fullName>
        <ecNumber evidence="8">5.1.99.4</ecNumber>
    </recommendedName>
    <alternativeName>
        <fullName evidence="10">2-methylacyl-CoA racemase</fullName>
    </alternativeName>
</protein>
<comment type="catalytic activity">
    <reaction evidence="5">
        <text>(2R,6)-dimethylheptanoyl-CoA = (2S,6)-dimethylheptanoyl-CoA</text>
        <dbReference type="Rhea" id="RHEA:46732"/>
        <dbReference type="ChEBI" id="CHEBI:86982"/>
        <dbReference type="ChEBI" id="CHEBI:86983"/>
    </reaction>
    <physiologicalReaction direction="left-to-right" evidence="5">
        <dbReference type="Rhea" id="RHEA:46733"/>
    </physiologicalReaction>
</comment>
<evidence type="ECO:0000256" key="6">
    <source>
        <dbReference type="ARBA" id="ARBA00052701"/>
    </source>
</evidence>
<evidence type="ECO:0000313" key="12">
    <source>
        <dbReference type="Ensembl" id="ENSVURP00010006911.1"/>
    </source>
</evidence>
<comment type="similarity">
    <text evidence="2">Belongs to the CoA-transferase III family.</text>
</comment>
<feature type="region of interest" description="Disordered" evidence="11">
    <location>
        <begin position="342"/>
        <end position="369"/>
    </location>
</feature>
<dbReference type="Ensembl" id="ENSVURT00010007799.1">
    <property type="protein sequence ID" value="ENSVURP00010006911.1"/>
    <property type="gene ID" value="ENSVURG00010005342.1"/>
</dbReference>
<dbReference type="InterPro" id="IPR050509">
    <property type="entry name" value="CoA-transferase_III"/>
</dbReference>
<dbReference type="FunFam" id="3.40.50.10540:FF:000004">
    <property type="entry name" value="Probable alpha-methylacyl-CoA racemase mcr"/>
    <property type="match status" value="1"/>
</dbReference>
<reference evidence="12" key="3">
    <citation type="submission" date="2025-09" db="UniProtKB">
        <authorList>
            <consortium name="Ensembl"/>
        </authorList>
    </citation>
    <scope>IDENTIFICATION</scope>
</reference>
<sequence>MREKSRGSLSRCPSRQQVPSVLGRSSMALQGVRVLEFAGLAPGPLCGMILADFGAQVMRVDRLGPATPTWMARGKRSLALDLKRPEGAAVIRRISRQMDVLAEPFRSGVMEKFGLGPEILRKDNPRLIYARLSGFGQTGRLSKVAGHDINFLALSGVLSKLGRSSETPYAPLNLLADFGGGSLTCALGIVLALYERTQSGKGQVIDANMVEGAAYLSSFLWQSQNAGLWSQPRGKNMLDSGAPFYETYRTSDGKFMAVGAIEPQFYALLINGLGLNCDELPDQLSISDWEEMKKKFAEKFAKKTQAEWCKIFDGTDACVTPVVNLEEAALNEHNQERGSFITDEDHNVSPRPAPLLSRTPAVPSTKRNPLKGEHTEEILQEFGFSKEEINQLYLDKIIEPSKLKANL</sequence>
<dbReference type="EC" id="5.1.99.4" evidence="8"/>
<gene>
    <name evidence="12" type="primary">AMACR</name>
</gene>
<dbReference type="InterPro" id="IPR003673">
    <property type="entry name" value="CoA-Trfase_fam_III"/>
</dbReference>
<evidence type="ECO:0000256" key="4">
    <source>
        <dbReference type="ARBA" id="ARBA00051456"/>
    </source>
</evidence>
<dbReference type="GO" id="GO:0005739">
    <property type="term" value="C:mitochondrion"/>
    <property type="evidence" value="ECO:0007669"/>
    <property type="project" value="Ensembl"/>
</dbReference>
<evidence type="ECO:0000256" key="3">
    <source>
        <dbReference type="ARBA" id="ARBA00023235"/>
    </source>
</evidence>
<accession>A0A4X2K9Z7</accession>
<dbReference type="GO" id="GO:0008111">
    <property type="term" value="F:alpha-methylacyl-CoA racemase activity"/>
    <property type="evidence" value="ECO:0007669"/>
    <property type="project" value="UniProtKB-EC"/>
</dbReference>
<keyword evidence="13" id="KW-1185">Reference proteome</keyword>
<comment type="function">
    <text evidence="7">Catalyzes the interconversion of (R)- and (S)-stereoisomers of alpha-methyl-branched-chain fatty acyl-CoA esters. Acts only on coenzyme A thioesters, not on free fatty acids, and accepts as substrates a wide range of alpha-methylacyl-CoAs, including pristanoyl-CoA, trihydroxycoprostanoyl-CoA (an intermediate in bile acid synthesis), and arylpropionic acids like the anti-inflammatory drug ibuprofen (2-(4-isobutylphenyl)propionic acid) but neither 3-methyl-branched nor linear-chain acyl-CoAs.</text>
</comment>
<dbReference type="AlphaFoldDB" id="A0A4X2K9Z7"/>
<dbReference type="InterPro" id="IPR023606">
    <property type="entry name" value="CoA-Trfase_III_dom_1_sf"/>
</dbReference>
<dbReference type="CTD" id="23600"/>
<evidence type="ECO:0000256" key="10">
    <source>
        <dbReference type="ARBA" id="ARBA00075249"/>
    </source>
</evidence>
<dbReference type="OrthoDB" id="16747at2759"/>
<dbReference type="InterPro" id="IPR044855">
    <property type="entry name" value="CoA-Trfase_III_dom3_sf"/>
</dbReference>
<dbReference type="Gene3D" id="3.30.1540.10">
    <property type="entry name" value="formyl-coa transferase, domain 3"/>
    <property type="match status" value="1"/>
</dbReference>
<dbReference type="OMA" id="VVIDPFR"/>
<proteinExistence type="inferred from homology"/>
<keyword evidence="3" id="KW-0413">Isomerase</keyword>
<dbReference type="GeneID" id="114047814"/>
<evidence type="ECO:0000256" key="7">
    <source>
        <dbReference type="ARBA" id="ARBA00056478"/>
    </source>
</evidence>
<dbReference type="STRING" id="29139.ENSVURP00010006911"/>
<evidence type="ECO:0000256" key="11">
    <source>
        <dbReference type="SAM" id="MobiDB-lite"/>
    </source>
</evidence>
<comment type="catalytic activity">
    <reaction evidence="6">
        <text>(25R)-3alpha,7alpha,12alpha-trihydroxy-5beta-cholestan-26-oyl-CoA = (25S)-3alpha,7alpha,12alpha-trihydroxy-5beta-cholestan-26-oyl-CoA</text>
        <dbReference type="Rhea" id="RHEA:40455"/>
        <dbReference type="ChEBI" id="CHEBI:58677"/>
        <dbReference type="ChEBI" id="CHEBI:77251"/>
    </reaction>
    <physiologicalReaction direction="left-to-right" evidence="6">
        <dbReference type="Rhea" id="RHEA:40456"/>
    </physiologicalReaction>
    <physiologicalReaction direction="right-to-left" evidence="6">
        <dbReference type="Rhea" id="RHEA:40457"/>
    </physiologicalReaction>
</comment>
<dbReference type="Proteomes" id="UP000314987">
    <property type="component" value="Unassembled WGS sequence"/>
</dbReference>
<evidence type="ECO:0000256" key="9">
    <source>
        <dbReference type="ARBA" id="ARBA00074506"/>
    </source>
</evidence>
<dbReference type="RefSeq" id="XP_027724552.1">
    <property type="nucleotide sequence ID" value="XM_027868751.1"/>
</dbReference>
<dbReference type="SUPFAM" id="SSF89796">
    <property type="entry name" value="CoA-transferase family III (CaiB/BaiF)"/>
    <property type="match status" value="1"/>
</dbReference>
<dbReference type="FunFam" id="3.30.1540.10:FF:000004">
    <property type="entry name" value="Probable alpha-methylacyl-CoA racemase mcr"/>
    <property type="match status" value="1"/>
</dbReference>
<evidence type="ECO:0000256" key="1">
    <source>
        <dbReference type="ARBA" id="ARBA00004860"/>
    </source>
</evidence>
<evidence type="ECO:0000256" key="5">
    <source>
        <dbReference type="ARBA" id="ARBA00052633"/>
    </source>
</evidence>
<evidence type="ECO:0000256" key="8">
    <source>
        <dbReference type="ARBA" id="ARBA00066407"/>
    </source>
</evidence>
<dbReference type="PANTHER" id="PTHR48228:SF5">
    <property type="entry name" value="ALPHA-METHYLACYL-COA RACEMASE"/>
    <property type="match status" value="1"/>
</dbReference>
<comment type="pathway">
    <text evidence="1">Lipid metabolism; bile acid biosynthesis.</text>
</comment>
<dbReference type="GO" id="GO:0005886">
    <property type="term" value="C:plasma membrane"/>
    <property type="evidence" value="ECO:0007669"/>
    <property type="project" value="Ensembl"/>
</dbReference>
<evidence type="ECO:0000313" key="13">
    <source>
        <dbReference type="Proteomes" id="UP000314987"/>
    </source>
</evidence>
<dbReference type="PANTHER" id="PTHR48228">
    <property type="entry name" value="SUCCINYL-COA--D-CITRAMALATE COA-TRANSFERASE"/>
    <property type="match status" value="1"/>
</dbReference>
<dbReference type="GO" id="GO:0005777">
    <property type="term" value="C:peroxisome"/>
    <property type="evidence" value="ECO:0007669"/>
    <property type="project" value="Ensembl"/>
</dbReference>
<dbReference type="Gene3D" id="3.40.50.10540">
    <property type="entry name" value="Crotonobetainyl-coa:carnitine coa-transferase, domain 1"/>
    <property type="match status" value="1"/>
</dbReference>
<reference evidence="13" key="1">
    <citation type="submission" date="2018-12" db="EMBL/GenBank/DDBJ databases">
        <authorList>
            <person name="Yazar S."/>
        </authorList>
    </citation>
    <scope>NUCLEOTIDE SEQUENCE [LARGE SCALE GENOMIC DNA]</scope>
</reference>
<name>A0A4X2K9Z7_VOMUR</name>
<reference evidence="12" key="2">
    <citation type="submission" date="2025-08" db="UniProtKB">
        <authorList>
            <consortium name="Ensembl"/>
        </authorList>
    </citation>
    <scope>IDENTIFICATION</scope>
</reference>